<dbReference type="Gene3D" id="2.130.10.10">
    <property type="entry name" value="YVTN repeat-like/Quinoprotein amine dehydrogenase"/>
    <property type="match status" value="3"/>
</dbReference>
<dbReference type="Pfam" id="PF14870">
    <property type="entry name" value="PSII_BNR"/>
    <property type="match status" value="1"/>
</dbReference>
<evidence type="ECO:0000313" key="5">
    <source>
        <dbReference type="EMBL" id="AKP51832.1"/>
    </source>
</evidence>
<feature type="signal peptide" evidence="3">
    <location>
        <begin position="1"/>
        <end position="19"/>
    </location>
</feature>
<dbReference type="CDD" id="cd00146">
    <property type="entry name" value="PKD"/>
    <property type="match status" value="1"/>
</dbReference>
<protein>
    <recommendedName>
        <fullName evidence="4">PKD domain-containing protein</fullName>
    </recommendedName>
</protein>
<dbReference type="InterPro" id="IPR026444">
    <property type="entry name" value="Secre_tail"/>
</dbReference>
<dbReference type="GO" id="GO:0009523">
    <property type="term" value="C:photosystem II"/>
    <property type="evidence" value="ECO:0007669"/>
    <property type="project" value="UniProtKB-KW"/>
</dbReference>
<dbReference type="OrthoDB" id="9757809at2"/>
<organism evidence="5 6">
    <name type="scientific">Cyclobacterium amurskyense</name>
    <dbReference type="NCBI Taxonomy" id="320787"/>
    <lineage>
        <taxon>Bacteria</taxon>
        <taxon>Pseudomonadati</taxon>
        <taxon>Bacteroidota</taxon>
        <taxon>Cytophagia</taxon>
        <taxon>Cytophagales</taxon>
        <taxon>Cyclobacteriaceae</taxon>
        <taxon>Cyclobacterium</taxon>
    </lineage>
</organism>
<dbReference type="SUPFAM" id="SSF69304">
    <property type="entry name" value="Tricorn protease N-terminal domain"/>
    <property type="match status" value="1"/>
</dbReference>
<dbReference type="NCBIfam" id="TIGR04183">
    <property type="entry name" value="Por_Secre_tail"/>
    <property type="match status" value="1"/>
</dbReference>
<evidence type="ECO:0000259" key="4">
    <source>
        <dbReference type="PROSITE" id="PS50093"/>
    </source>
</evidence>
<dbReference type="InterPro" id="IPR015943">
    <property type="entry name" value="WD40/YVTN_repeat-like_dom_sf"/>
</dbReference>
<sequence>MKKLFILIIFIQIASPVFAQKEANNWALSNYQLDFNAEEPEVHFEYAEYLNVGLGLISDENGDLLFYSDGYSIWNKNHQLMPNGSEVIPSPEGLTSRESLVIPHPSDNQLYYLFTVDPWEGFESSGLYYSVIDMTLESGLGDVKSKGKKILANTSKRITAALHENLEDYWVVVHEYNTNNYYSFLVNSEGISNRPVVSQIGGAYELFQGQLKFSPDGRRIASSREYDNLNNTSLDLFDFDSGTGKLTNGINLVLPAKRTSYGVAFSSDAKKLYVSQEGSSGESGLYQFDLEFSDKASIQDSRKLLHREVFNQFRFLQLATNGKIYITKGGGGGGTEHLGVISNVNEIAENVVVEENGFFTEGGYSLANATPNFIQNYFFKTSFLQEGTCQSSPTNFRITNPYLLKSAHWDFGDGATSVETNPQHTYIEAGTYAVTLTANYADHSDVITRDITIDPFPVLELGEALELCSGSKLTVEDLYASYRWSTGDTTNTTRVSQTGYYIIEVTNEFGCASKDSVYIDVVELPEINLPDTLSLGIDPVEINPGQFNNYAWSTGEITPSIFIAQPGWYSILVSNEIGCESAKSFYVSDDSEIQEKPNKWIRLNPHPSSLAGTDIVFVDDFSGFVVNSEELLITKDQGSNWEKLMNLDNGFRISFKDGYGIIIGSRGAIYKSTYKGEGWNLLEINLNDKLNSISQLSKETFFITGDSTLYKTFDGGVTWSELEIPDVTVEDAYFISENIGHVVCKNGVIKKTIDGGETWYLTEASNTAPSNFFRVTFVNEQIGYATQEHSEVYKTTDGGETWHEITSLDAAYAIQFIDKNIGFIAGEDGVIHKTEDGGDTWDWLGFDGREFGNSLYGIHFINTNLGFATGLGGRIIRTFDGGKTWENYSITYGEISNVEVTSNETVYVHVGNDIIKSTNQGEELINLGSPFIDQKTQEIDFISNEIGFALVGGTPGSSGISKKVLKTVDGGLTWSLQNRNDIEYGSNGLIAMNFIDENTGFISGSRGQIFKTVDSGISWTEINSPGDRIGEFQFTDSDIGYAFNTYSYYNRVFKTMDKGENWELIYENSGDPIYAIHFIDNEVGYLIGDPELGLHKTSNGGDTWEAIDIPSGWFKDVYFHNENYGFICNENGYVFETLDGGKNWEPTNELSGIMSFSSHQKEIYAYGVNGNLLRTNILLSDQFRLSSLEVADYRETKTTLLNMELLSSIDNLVVSLELSSEGSTIGLYEYGIVNAGTENLEWELSNLEDNSTYYCRIKIEFGDEVFFSEQIMFDTFLSDPILGLEEGFGKDIVIYPNPTENFLKIEGFDNLLEAVLLNLNGVEIKKELVNPYTMDLSDIAPGIYILLLNGKTHHVFRQVIVR</sequence>
<keyword evidence="1" id="KW-0602">Photosynthesis</keyword>
<feature type="chain" id="PRO_5005208267" description="PKD domain-containing protein" evidence="3">
    <location>
        <begin position="20"/>
        <end position="1362"/>
    </location>
</feature>
<accession>A0A0H4PTY6</accession>
<keyword evidence="3" id="KW-0732">Signal</keyword>
<dbReference type="InterPro" id="IPR013783">
    <property type="entry name" value="Ig-like_fold"/>
</dbReference>
<gene>
    <name evidence="5" type="ORF">CA2015_2416</name>
</gene>
<dbReference type="Gene3D" id="2.60.40.10">
    <property type="entry name" value="Immunoglobulins"/>
    <property type="match status" value="1"/>
</dbReference>
<dbReference type="STRING" id="320787.CA2015_2416"/>
<dbReference type="PANTHER" id="PTHR47199:SF2">
    <property type="entry name" value="PHOTOSYSTEM II STABILITY_ASSEMBLY FACTOR HCF136, CHLOROPLASTIC"/>
    <property type="match status" value="1"/>
</dbReference>
<dbReference type="InterPro" id="IPR022409">
    <property type="entry name" value="PKD/Chitinase_dom"/>
</dbReference>
<dbReference type="Pfam" id="PF18911">
    <property type="entry name" value="PKD_4"/>
    <property type="match status" value="1"/>
</dbReference>
<keyword evidence="2" id="KW-0604">Photosystem II</keyword>
<dbReference type="Gene3D" id="2.120.10.30">
    <property type="entry name" value="TolB, C-terminal domain"/>
    <property type="match status" value="1"/>
</dbReference>
<evidence type="ECO:0000256" key="2">
    <source>
        <dbReference type="ARBA" id="ARBA00023276"/>
    </source>
</evidence>
<keyword evidence="6" id="KW-1185">Reference proteome</keyword>
<dbReference type="InterPro" id="IPR035986">
    <property type="entry name" value="PKD_dom_sf"/>
</dbReference>
<dbReference type="InterPro" id="IPR028203">
    <property type="entry name" value="PSII_CF48-like_dom"/>
</dbReference>
<proteinExistence type="predicted"/>
<dbReference type="PROSITE" id="PS50093">
    <property type="entry name" value="PKD"/>
    <property type="match status" value="1"/>
</dbReference>
<dbReference type="EMBL" id="CP012040">
    <property type="protein sequence ID" value="AKP51832.1"/>
    <property type="molecule type" value="Genomic_DNA"/>
</dbReference>
<dbReference type="InterPro" id="IPR011042">
    <property type="entry name" value="6-blade_b-propeller_TolB-like"/>
</dbReference>
<dbReference type="RefSeq" id="WP_048642135.1">
    <property type="nucleotide sequence ID" value="NZ_CP012040.1"/>
</dbReference>
<dbReference type="InterPro" id="IPR000601">
    <property type="entry name" value="PKD_dom"/>
</dbReference>
<dbReference type="KEGG" id="camu:CA2015_2416"/>
<dbReference type="PANTHER" id="PTHR47199">
    <property type="entry name" value="PHOTOSYSTEM II STABILITY/ASSEMBLY FACTOR HCF136, CHLOROPLASTIC"/>
    <property type="match status" value="1"/>
</dbReference>
<dbReference type="Proteomes" id="UP000036520">
    <property type="component" value="Chromosome"/>
</dbReference>
<dbReference type="SMART" id="SM00089">
    <property type="entry name" value="PKD"/>
    <property type="match status" value="1"/>
</dbReference>
<dbReference type="SUPFAM" id="SSF110296">
    <property type="entry name" value="Oligoxyloglucan reducing end-specific cellobiohydrolase"/>
    <property type="match status" value="3"/>
</dbReference>
<name>A0A0H4PTY6_9BACT</name>
<dbReference type="SUPFAM" id="SSF49299">
    <property type="entry name" value="PKD domain"/>
    <property type="match status" value="1"/>
</dbReference>
<evidence type="ECO:0000256" key="1">
    <source>
        <dbReference type="ARBA" id="ARBA00022531"/>
    </source>
</evidence>
<feature type="domain" description="PKD" evidence="4">
    <location>
        <begin position="409"/>
        <end position="439"/>
    </location>
</feature>
<dbReference type="GO" id="GO:0015979">
    <property type="term" value="P:photosynthesis"/>
    <property type="evidence" value="ECO:0007669"/>
    <property type="project" value="UniProtKB-KW"/>
</dbReference>
<evidence type="ECO:0000313" key="6">
    <source>
        <dbReference type="Proteomes" id="UP000036520"/>
    </source>
</evidence>
<evidence type="ECO:0000256" key="3">
    <source>
        <dbReference type="SAM" id="SignalP"/>
    </source>
</evidence>
<reference evidence="5 6" key="1">
    <citation type="submission" date="2015-07" db="EMBL/GenBank/DDBJ databases">
        <authorList>
            <person name="Kim K.M."/>
        </authorList>
    </citation>
    <scope>NUCLEOTIDE SEQUENCE [LARGE SCALE GENOMIC DNA]</scope>
    <source>
        <strain evidence="5 6">KCTC 12363</strain>
    </source>
</reference>
<dbReference type="Pfam" id="PF18962">
    <property type="entry name" value="Por_Secre_tail"/>
    <property type="match status" value="1"/>
</dbReference>